<protein>
    <recommendedName>
        <fullName evidence="9">Amino acid permease/ SLC12A domain-containing protein</fullName>
    </recommendedName>
</protein>
<evidence type="ECO:0000256" key="2">
    <source>
        <dbReference type="ARBA" id="ARBA00022448"/>
    </source>
</evidence>
<feature type="transmembrane region" description="Helical" evidence="6">
    <location>
        <begin position="348"/>
        <end position="367"/>
    </location>
</feature>
<feature type="transmembrane region" description="Helical" evidence="6">
    <location>
        <begin position="122"/>
        <end position="144"/>
    </location>
</feature>
<feature type="transmembrane region" description="Helical" evidence="6">
    <location>
        <begin position="22"/>
        <end position="43"/>
    </location>
</feature>
<dbReference type="AlphaFoldDB" id="A0A367JQ60"/>
<evidence type="ECO:0000256" key="6">
    <source>
        <dbReference type="SAM" id="Phobius"/>
    </source>
</evidence>
<dbReference type="PANTHER" id="PTHR45649">
    <property type="entry name" value="AMINO-ACID PERMEASE BAT1"/>
    <property type="match status" value="1"/>
</dbReference>
<feature type="transmembrane region" description="Helical" evidence="6">
    <location>
        <begin position="55"/>
        <end position="76"/>
    </location>
</feature>
<dbReference type="Gene3D" id="1.20.1740.10">
    <property type="entry name" value="Amino acid/polyamine transporter I"/>
    <property type="match status" value="1"/>
</dbReference>
<dbReference type="PROSITE" id="PS00218">
    <property type="entry name" value="AMINO_ACID_PERMEASE_1"/>
    <property type="match status" value="1"/>
</dbReference>
<feature type="transmembrane region" description="Helical" evidence="6">
    <location>
        <begin position="181"/>
        <end position="201"/>
    </location>
</feature>
<feature type="transmembrane region" description="Helical" evidence="6">
    <location>
        <begin position="417"/>
        <end position="439"/>
    </location>
</feature>
<dbReference type="Pfam" id="PF13520">
    <property type="entry name" value="AA_permease_2"/>
    <property type="match status" value="1"/>
</dbReference>
<keyword evidence="4 6" id="KW-1133">Transmembrane helix</keyword>
<sequence>MANQDYGTLTLKKHPNTLKRRLSTFATFGLAFSNIGILSNTSATFQTVLQRGGPVIMLLSWNTVAMFMLCVALSLAEICSLYPQSGGLYYWVFELLDQHPRLKKQAPIAAFVTGWTYSLANIISIGATNVTVALSIGSVLNLTLHIDLDKTCLMLITLGITSIHAYLNVRHMGLLSSLNQWSVFWSCIGLLIIITVLSCIAPHQNLTWVFTHYQNQTGFENPIYILILGCECSATVNEETKDADTSSSIAMVSSIVVSWFVGLAFLIVLLFSIQNMEAILNSTLHMPDAVGVWGTLAFLILIAFCQFCTGATTTTVTSRQIYALARDDATPMSNILSKINSKTQLPDNAVWFTMIMTFLVVLPFPLSEHLFETIVSATTITIHFSYAMVLGSRLLYIIASDQSQKKGKINLGKYSTLITFMGFLWSVFAVCAFVLPFSWPMTSDNFNYAGVGLITVIMTTLLFWLGWGRFYYNGPKATSDQF</sequence>
<keyword evidence="5 6" id="KW-0472">Membrane</keyword>
<keyword evidence="2" id="KW-0813">Transport</keyword>
<feature type="transmembrane region" description="Helical" evidence="6">
    <location>
        <begin position="373"/>
        <end position="396"/>
    </location>
</feature>
<feature type="transmembrane region" description="Helical" evidence="6">
    <location>
        <begin position="249"/>
        <end position="273"/>
    </location>
</feature>
<name>A0A367JQ60_RHIST</name>
<reference evidence="7 8" key="1">
    <citation type="journal article" date="2018" name="G3 (Bethesda)">
        <title>Phylogenetic and Phylogenomic Definition of Rhizopus Species.</title>
        <authorList>
            <person name="Gryganskyi A.P."/>
            <person name="Golan J."/>
            <person name="Dolatabadi S."/>
            <person name="Mondo S."/>
            <person name="Robb S."/>
            <person name="Idnurm A."/>
            <person name="Muszewska A."/>
            <person name="Steczkiewicz K."/>
            <person name="Masonjones S."/>
            <person name="Liao H.L."/>
            <person name="Gajdeczka M.T."/>
            <person name="Anike F."/>
            <person name="Vuek A."/>
            <person name="Anishchenko I.M."/>
            <person name="Voigt K."/>
            <person name="de Hoog G.S."/>
            <person name="Smith M.E."/>
            <person name="Heitman J."/>
            <person name="Vilgalys R."/>
            <person name="Stajich J.E."/>
        </authorList>
    </citation>
    <scope>NUCLEOTIDE SEQUENCE [LARGE SCALE GENOMIC DNA]</scope>
    <source>
        <strain evidence="7 8">LSU 92-RS-03</strain>
    </source>
</reference>
<gene>
    <name evidence="7" type="ORF">CU098_005595</name>
</gene>
<evidence type="ECO:0008006" key="9">
    <source>
        <dbReference type="Google" id="ProtNLM"/>
    </source>
</evidence>
<evidence type="ECO:0000313" key="8">
    <source>
        <dbReference type="Proteomes" id="UP000253551"/>
    </source>
</evidence>
<comment type="caution">
    <text evidence="7">The sequence shown here is derived from an EMBL/GenBank/DDBJ whole genome shotgun (WGS) entry which is preliminary data.</text>
</comment>
<dbReference type="PIRSF" id="PIRSF006060">
    <property type="entry name" value="AA_transporter"/>
    <property type="match status" value="1"/>
</dbReference>
<dbReference type="STRING" id="4846.A0A367JQ60"/>
<dbReference type="InterPro" id="IPR004840">
    <property type="entry name" value="Amino_acid_permease_CS"/>
</dbReference>
<evidence type="ECO:0000256" key="1">
    <source>
        <dbReference type="ARBA" id="ARBA00004141"/>
    </source>
</evidence>
<dbReference type="Proteomes" id="UP000253551">
    <property type="component" value="Unassembled WGS sequence"/>
</dbReference>
<dbReference type="GO" id="GO:0016020">
    <property type="term" value="C:membrane"/>
    <property type="evidence" value="ECO:0007669"/>
    <property type="project" value="UniProtKB-SubCell"/>
</dbReference>
<evidence type="ECO:0000256" key="4">
    <source>
        <dbReference type="ARBA" id="ARBA00022989"/>
    </source>
</evidence>
<feature type="transmembrane region" description="Helical" evidence="6">
    <location>
        <begin position="445"/>
        <end position="467"/>
    </location>
</feature>
<keyword evidence="3 6" id="KW-0812">Transmembrane</keyword>
<keyword evidence="8" id="KW-1185">Reference proteome</keyword>
<accession>A0A367JQ60</accession>
<comment type="subcellular location">
    <subcellularLocation>
        <location evidence="1">Membrane</location>
        <topology evidence="1">Multi-pass membrane protein</topology>
    </subcellularLocation>
</comment>
<dbReference type="GO" id="GO:0022857">
    <property type="term" value="F:transmembrane transporter activity"/>
    <property type="evidence" value="ECO:0007669"/>
    <property type="project" value="InterPro"/>
</dbReference>
<dbReference type="EMBL" id="PJQM01002897">
    <property type="protein sequence ID" value="RCH92082.1"/>
    <property type="molecule type" value="Genomic_DNA"/>
</dbReference>
<evidence type="ECO:0000256" key="5">
    <source>
        <dbReference type="ARBA" id="ARBA00023136"/>
    </source>
</evidence>
<evidence type="ECO:0000256" key="3">
    <source>
        <dbReference type="ARBA" id="ARBA00022692"/>
    </source>
</evidence>
<dbReference type="GO" id="GO:0006865">
    <property type="term" value="P:amino acid transport"/>
    <property type="evidence" value="ECO:0007669"/>
    <property type="project" value="InterPro"/>
</dbReference>
<organism evidence="7 8">
    <name type="scientific">Rhizopus stolonifer</name>
    <name type="common">Rhizopus nigricans</name>
    <dbReference type="NCBI Taxonomy" id="4846"/>
    <lineage>
        <taxon>Eukaryota</taxon>
        <taxon>Fungi</taxon>
        <taxon>Fungi incertae sedis</taxon>
        <taxon>Mucoromycota</taxon>
        <taxon>Mucoromycotina</taxon>
        <taxon>Mucoromycetes</taxon>
        <taxon>Mucorales</taxon>
        <taxon>Mucorineae</taxon>
        <taxon>Rhizopodaceae</taxon>
        <taxon>Rhizopus</taxon>
    </lineage>
</organism>
<feature type="transmembrane region" description="Helical" evidence="6">
    <location>
        <begin position="293"/>
        <end position="316"/>
    </location>
</feature>
<evidence type="ECO:0000313" key="7">
    <source>
        <dbReference type="EMBL" id="RCH92082.1"/>
    </source>
</evidence>
<dbReference type="OrthoDB" id="10054429at2759"/>
<dbReference type="PANTHER" id="PTHR45649:SF26">
    <property type="entry name" value="OS04G0435100 PROTEIN"/>
    <property type="match status" value="1"/>
</dbReference>
<proteinExistence type="predicted"/>
<dbReference type="InterPro" id="IPR002293">
    <property type="entry name" value="AA/rel_permease1"/>
</dbReference>